<name>A0A4C2A3U6_EUMVA</name>
<accession>A0A4C2A3U6</accession>
<gene>
    <name evidence="1" type="ORF">EVAR_65475_1</name>
</gene>
<keyword evidence="2" id="KW-1185">Reference proteome</keyword>
<evidence type="ECO:0000313" key="1">
    <source>
        <dbReference type="EMBL" id="GBP94432.1"/>
    </source>
</evidence>
<organism evidence="1 2">
    <name type="scientific">Eumeta variegata</name>
    <name type="common">Bagworm moth</name>
    <name type="synonym">Eumeta japonica</name>
    <dbReference type="NCBI Taxonomy" id="151549"/>
    <lineage>
        <taxon>Eukaryota</taxon>
        <taxon>Metazoa</taxon>
        <taxon>Ecdysozoa</taxon>
        <taxon>Arthropoda</taxon>
        <taxon>Hexapoda</taxon>
        <taxon>Insecta</taxon>
        <taxon>Pterygota</taxon>
        <taxon>Neoptera</taxon>
        <taxon>Endopterygota</taxon>
        <taxon>Lepidoptera</taxon>
        <taxon>Glossata</taxon>
        <taxon>Ditrysia</taxon>
        <taxon>Tineoidea</taxon>
        <taxon>Psychidae</taxon>
        <taxon>Oiketicinae</taxon>
        <taxon>Eumeta</taxon>
    </lineage>
</organism>
<proteinExistence type="predicted"/>
<dbReference type="Proteomes" id="UP000299102">
    <property type="component" value="Unassembled WGS sequence"/>
</dbReference>
<comment type="caution">
    <text evidence="1">The sequence shown here is derived from an EMBL/GenBank/DDBJ whole genome shotgun (WGS) entry which is preliminary data.</text>
</comment>
<dbReference type="EMBL" id="BGZK01002504">
    <property type="protein sequence ID" value="GBP94432.1"/>
    <property type="molecule type" value="Genomic_DNA"/>
</dbReference>
<sequence length="80" mass="9525">MEKPVQVISIIHVDRKPTTPERIRIFAENGSGDNSRFNLQKLIIVERDRDRVWKKSFDVENEEDHRVRTRADPRAHWSSD</sequence>
<dbReference type="AlphaFoldDB" id="A0A4C2A3U6"/>
<reference evidence="1 2" key="1">
    <citation type="journal article" date="2019" name="Commun. Biol.">
        <title>The bagworm genome reveals a unique fibroin gene that provides high tensile strength.</title>
        <authorList>
            <person name="Kono N."/>
            <person name="Nakamura H."/>
            <person name="Ohtoshi R."/>
            <person name="Tomita M."/>
            <person name="Numata K."/>
            <person name="Arakawa K."/>
        </authorList>
    </citation>
    <scope>NUCLEOTIDE SEQUENCE [LARGE SCALE GENOMIC DNA]</scope>
</reference>
<evidence type="ECO:0000313" key="2">
    <source>
        <dbReference type="Proteomes" id="UP000299102"/>
    </source>
</evidence>
<protein>
    <submittedName>
        <fullName evidence="1">Uncharacterized protein</fullName>
    </submittedName>
</protein>